<reference evidence="2" key="1">
    <citation type="submission" date="2014-09" db="EMBL/GenBank/DDBJ databases">
        <authorList>
            <person name="Probst J Alexander"/>
        </authorList>
    </citation>
    <scope>NUCLEOTIDE SEQUENCE</scope>
</reference>
<dbReference type="SUPFAM" id="SSF53756">
    <property type="entry name" value="UDP-Glycosyltransferase/glycogen phosphorylase"/>
    <property type="match status" value="1"/>
</dbReference>
<protein>
    <submittedName>
        <fullName evidence="2">Putative sugar transferase</fullName>
    </submittedName>
</protein>
<dbReference type="PANTHER" id="PTHR45947">
    <property type="entry name" value="SULFOQUINOVOSYL TRANSFERASE SQD2"/>
    <property type="match status" value="1"/>
</dbReference>
<feature type="domain" description="Glycosyltransferase subfamily 4-like N-terminal" evidence="1">
    <location>
        <begin position="45"/>
        <end position="144"/>
    </location>
</feature>
<accession>A0A098E8P3</accession>
<sequence>MAEMKICVYNPIKSVMNGNGISSAITQQKITLKMSKIEVAENTNTDFDILQINTVDPFSLYAIYEAKAKNTPVIIHTHSSAEDFKNSFIFSNALSPVVKDYLKYFYGLADMLVCPSEYTKKLLIEQYNITKPIEVISNGVDVEKFKGAPLRAKRDIYRKKFNLEEKVVFCCAGVFERKGVSTFIEVAKALKNTSKSKAKNKVSFVWFGKIISFLTPATTLKTYINQKDVIFTDYVEDIQAAYASGDIFLFPTKEENQGIALLEAIASKKPVIVRDITVFDWLDDGMDCLKAKNDDEFIAKTRMLLNNPRLGKKLAENAYKKLISRGHNLKNTGKKYKEIYAELLKNRINEK</sequence>
<keyword evidence="2" id="KW-0808">Transferase</keyword>
<dbReference type="EMBL" id="CCXY01000140">
    <property type="protein sequence ID" value="CEG12397.1"/>
    <property type="molecule type" value="Genomic_DNA"/>
</dbReference>
<evidence type="ECO:0000259" key="1">
    <source>
        <dbReference type="Pfam" id="PF13439"/>
    </source>
</evidence>
<dbReference type="Pfam" id="PF13439">
    <property type="entry name" value="Glyco_transf_4"/>
    <property type="match status" value="1"/>
</dbReference>
<organism evidence="2">
    <name type="scientific">groundwater metagenome</name>
    <dbReference type="NCBI Taxonomy" id="717931"/>
    <lineage>
        <taxon>unclassified sequences</taxon>
        <taxon>metagenomes</taxon>
        <taxon>ecological metagenomes</taxon>
    </lineage>
</organism>
<name>A0A098E8P3_9ZZZZ</name>
<dbReference type="InterPro" id="IPR050194">
    <property type="entry name" value="Glycosyltransferase_grp1"/>
</dbReference>
<dbReference type="GO" id="GO:0016757">
    <property type="term" value="F:glycosyltransferase activity"/>
    <property type="evidence" value="ECO:0007669"/>
    <property type="project" value="TreeGrafter"/>
</dbReference>
<dbReference type="AlphaFoldDB" id="A0A098E8P3"/>
<dbReference type="Gene3D" id="3.40.50.2000">
    <property type="entry name" value="Glycogen Phosphorylase B"/>
    <property type="match status" value="2"/>
</dbReference>
<dbReference type="Pfam" id="PF13692">
    <property type="entry name" value="Glyco_trans_1_4"/>
    <property type="match status" value="1"/>
</dbReference>
<dbReference type="PANTHER" id="PTHR45947:SF3">
    <property type="entry name" value="SULFOQUINOVOSYL TRANSFERASE SQD2"/>
    <property type="match status" value="1"/>
</dbReference>
<proteinExistence type="predicted"/>
<gene>
    <name evidence="2" type="ORF">MSIBF_A2240007</name>
</gene>
<evidence type="ECO:0000313" key="2">
    <source>
        <dbReference type="EMBL" id="CEG12397.1"/>
    </source>
</evidence>
<dbReference type="InterPro" id="IPR028098">
    <property type="entry name" value="Glyco_trans_4-like_N"/>
</dbReference>
<dbReference type="CDD" id="cd03801">
    <property type="entry name" value="GT4_PimA-like"/>
    <property type="match status" value="1"/>
</dbReference>